<reference evidence="1" key="1">
    <citation type="submission" date="2018-02" db="EMBL/GenBank/DDBJ databases">
        <title>Rhizophora mucronata_Transcriptome.</title>
        <authorList>
            <person name="Meera S.P."/>
            <person name="Sreeshan A."/>
            <person name="Augustine A."/>
        </authorList>
    </citation>
    <scope>NUCLEOTIDE SEQUENCE</scope>
    <source>
        <tissue evidence="1">Leaf</tissue>
    </source>
</reference>
<protein>
    <submittedName>
        <fullName evidence="1">Uncharacterized protein</fullName>
    </submittedName>
</protein>
<proteinExistence type="predicted"/>
<name>A0A2P2MJ72_RHIMU</name>
<organism evidence="1">
    <name type="scientific">Rhizophora mucronata</name>
    <name type="common">Asiatic mangrove</name>
    <dbReference type="NCBI Taxonomy" id="61149"/>
    <lineage>
        <taxon>Eukaryota</taxon>
        <taxon>Viridiplantae</taxon>
        <taxon>Streptophyta</taxon>
        <taxon>Embryophyta</taxon>
        <taxon>Tracheophyta</taxon>
        <taxon>Spermatophyta</taxon>
        <taxon>Magnoliopsida</taxon>
        <taxon>eudicotyledons</taxon>
        <taxon>Gunneridae</taxon>
        <taxon>Pentapetalae</taxon>
        <taxon>rosids</taxon>
        <taxon>fabids</taxon>
        <taxon>Malpighiales</taxon>
        <taxon>Rhizophoraceae</taxon>
        <taxon>Rhizophora</taxon>
    </lineage>
</organism>
<dbReference type="AlphaFoldDB" id="A0A2P2MJ72"/>
<accession>A0A2P2MJ72</accession>
<sequence length="58" mass="6370">MSTCANNEELLANLIATQQNIFLSSFLHYFTLSCNAPLETTTIGSYTHPNNSKAQTFG</sequence>
<evidence type="ECO:0000313" key="1">
    <source>
        <dbReference type="EMBL" id="MBX30237.1"/>
    </source>
</evidence>
<dbReference type="EMBL" id="GGEC01049753">
    <property type="protein sequence ID" value="MBX30237.1"/>
    <property type="molecule type" value="Transcribed_RNA"/>
</dbReference>